<dbReference type="InterPro" id="IPR038610">
    <property type="entry name" value="FliK-like_C_sf"/>
</dbReference>
<keyword evidence="3" id="KW-0966">Cell projection</keyword>
<dbReference type="Pfam" id="PF02120">
    <property type="entry name" value="Flg_hook"/>
    <property type="match status" value="1"/>
</dbReference>
<dbReference type="EMBL" id="JACHWB010000001">
    <property type="protein sequence ID" value="MBB3017301.1"/>
    <property type="molecule type" value="Genomic_DNA"/>
</dbReference>
<dbReference type="InterPro" id="IPR021136">
    <property type="entry name" value="Flagellar_hook_control-like_C"/>
</dbReference>
<sequence>MNRLDLMPQTPMRPAESVQAPRGISSAADDQQGGKGSRNGGTGFDTLLEGFARGANREGAELLQDDNLFSLTEQTSEPPATDTLVLQALLSATSPDGSSTGAATPLAGGQAYSVLQSLLPRILPQTGVGGHSDPESRNSASSMLPLLTSDATADSILCNAIGPKLSVSVQNQETHFRPVVEGFETALQERSSDGSVELSPDALPNDFGVKRAMEATTKQASFNLQQQLSDDAAALNADSASSSQSDEEVSFNRVSLSRMADRAEVQKQAAPGLHKTDGGSLPAGTLHQMARAILDDVSEAAGFHQPALQADGVHRVAVARASGGVLRVLSLQLNPVELGLVTVKMRLSGDSLEMELQVEKQETAELLRNDAEKLSSLLRTSGYRPDVINIQTAEPTSHDRHSFQRPQSGPQDQGFQGNADGQSQSSRHHGQYARDEADLRSDPKQGRIADSGGSGGIYL</sequence>
<gene>
    <name evidence="3" type="ORF">FHR70_000341</name>
</gene>
<keyword evidence="4" id="KW-1185">Reference proteome</keyword>
<feature type="compositionally biased region" description="Basic and acidic residues" evidence="1">
    <location>
        <begin position="432"/>
        <end position="447"/>
    </location>
</feature>
<dbReference type="RefSeq" id="WP_183446473.1">
    <property type="nucleotide sequence ID" value="NZ_JACHWB010000001.1"/>
</dbReference>
<feature type="domain" description="Flagellar hook-length control protein-like C-terminal" evidence="2">
    <location>
        <begin position="329"/>
        <end position="396"/>
    </location>
</feature>
<evidence type="ECO:0000259" key="2">
    <source>
        <dbReference type="Pfam" id="PF02120"/>
    </source>
</evidence>
<dbReference type="Proteomes" id="UP000532010">
    <property type="component" value="Unassembled WGS sequence"/>
</dbReference>
<keyword evidence="3" id="KW-0969">Cilium</keyword>
<evidence type="ECO:0000313" key="3">
    <source>
        <dbReference type="EMBL" id="MBB3017301.1"/>
    </source>
</evidence>
<feature type="region of interest" description="Disordered" evidence="1">
    <location>
        <begin position="394"/>
        <end position="459"/>
    </location>
</feature>
<dbReference type="AlphaFoldDB" id="A0A7W4YUY0"/>
<feature type="compositionally biased region" description="Polar residues" evidence="1">
    <location>
        <begin position="404"/>
        <end position="425"/>
    </location>
</feature>
<keyword evidence="3" id="KW-0282">Flagellum</keyword>
<reference evidence="3 4" key="1">
    <citation type="submission" date="2020-08" db="EMBL/GenBank/DDBJ databases">
        <title>The Agave Microbiome: Exploring the role of microbial communities in plant adaptations to desert environments.</title>
        <authorList>
            <person name="Partida-Martinez L.P."/>
        </authorList>
    </citation>
    <scope>NUCLEOTIDE SEQUENCE [LARGE SCALE GENOMIC DNA]</scope>
    <source>
        <strain evidence="3 4">AT3.9</strain>
    </source>
</reference>
<protein>
    <submittedName>
        <fullName evidence="3">Flagellar hook-length control protein FliK</fullName>
    </submittedName>
</protein>
<dbReference type="Gene3D" id="3.30.750.140">
    <property type="match status" value="1"/>
</dbReference>
<feature type="compositionally biased region" description="Gly residues" evidence="1">
    <location>
        <begin position="33"/>
        <end position="43"/>
    </location>
</feature>
<evidence type="ECO:0000256" key="1">
    <source>
        <dbReference type="SAM" id="MobiDB-lite"/>
    </source>
</evidence>
<accession>A0A7W4YUY0</accession>
<feature type="region of interest" description="Disordered" evidence="1">
    <location>
        <begin position="1"/>
        <end position="45"/>
    </location>
</feature>
<organism evidence="3 4">
    <name type="scientific">Microvirga lupini</name>
    <dbReference type="NCBI Taxonomy" id="420324"/>
    <lineage>
        <taxon>Bacteria</taxon>
        <taxon>Pseudomonadati</taxon>
        <taxon>Pseudomonadota</taxon>
        <taxon>Alphaproteobacteria</taxon>
        <taxon>Hyphomicrobiales</taxon>
        <taxon>Methylobacteriaceae</taxon>
        <taxon>Microvirga</taxon>
    </lineage>
</organism>
<evidence type="ECO:0000313" key="4">
    <source>
        <dbReference type="Proteomes" id="UP000532010"/>
    </source>
</evidence>
<name>A0A7W4YUY0_9HYPH</name>
<proteinExistence type="predicted"/>
<comment type="caution">
    <text evidence="3">The sequence shown here is derived from an EMBL/GenBank/DDBJ whole genome shotgun (WGS) entry which is preliminary data.</text>
</comment>